<evidence type="ECO:0000313" key="8">
    <source>
        <dbReference type="Proteomes" id="UP001163336"/>
    </source>
</evidence>
<feature type="signal peptide" evidence="5">
    <location>
        <begin position="1"/>
        <end position="20"/>
    </location>
</feature>
<evidence type="ECO:0000313" key="7">
    <source>
        <dbReference type="EMBL" id="BDT57110.1"/>
    </source>
</evidence>
<organism evidence="7 8">
    <name type="scientific">Massilia varians</name>
    <dbReference type="NCBI Taxonomy" id="457921"/>
    <lineage>
        <taxon>Bacteria</taxon>
        <taxon>Pseudomonadati</taxon>
        <taxon>Pseudomonadota</taxon>
        <taxon>Betaproteobacteria</taxon>
        <taxon>Burkholderiales</taxon>
        <taxon>Oxalobacteraceae</taxon>
        <taxon>Telluria group</taxon>
        <taxon>Massilia</taxon>
    </lineage>
</organism>
<proteinExistence type="predicted"/>
<dbReference type="InterPro" id="IPR001940">
    <property type="entry name" value="Peptidase_S1C"/>
</dbReference>
<evidence type="ECO:0000259" key="6">
    <source>
        <dbReference type="Pfam" id="PF17815"/>
    </source>
</evidence>
<dbReference type="InterPro" id="IPR009003">
    <property type="entry name" value="Peptidase_S1_PA"/>
</dbReference>
<dbReference type="PANTHER" id="PTHR45980">
    <property type="match status" value="1"/>
</dbReference>
<evidence type="ECO:0000256" key="1">
    <source>
        <dbReference type="ARBA" id="ARBA00022670"/>
    </source>
</evidence>
<sequence>MKTACLAAAVAFALSGLVHAQDTSPPPAPTPATPPSPAVATPSATTAPALPAVENSVVKIFATVRRPDPYKPWTKASPADVTGSGVIIEGKRILTNAHVVGYASQVEVQASQSGDRVPAKVIALARGLDLAVLELEDPSFFDKRPKVERAAVLPDVREAVFAYGYPVGGNSLSTTRGIVSRVEFVGYGSFSSGLRIQIDAPINPGNSGGPVIAGDKMIGLAFSMAANAQNIGYVIPNEEIELFLKDVADGRYDGKPLLHDSFQNLENPGLRQYLKIDKSVEGALVHRPYKNDASWPLKEGDIVTHIGEHPIDNQGMVKLGSNLRVRFQYRIQQLAKNGKVPMSIIRAGKPMKVEVPTSGPRPLLIPDLNGGYPSYFVYGPVVFTRATSEFLSFLMASAPAANAYAFNDSPLITRRGDSPDATRDELVVISGPFFPHPLIRGYNNRFASVVDTVNGIKIRSLAHLVSTLRDLKDEHVVFKFDQRYGENMILPRKAVLDATEGILSDNGIRTQGSEDMLKVWNGK</sequence>
<dbReference type="PRINTS" id="PR00834">
    <property type="entry name" value="PROTEASES2C"/>
</dbReference>
<keyword evidence="8" id="KW-1185">Reference proteome</keyword>
<dbReference type="SUPFAM" id="SSF50494">
    <property type="entry name" value="Trypsin-like serine proteases"/>
    <property type="match status" value="1"/>
</dbReference>
<keyword evidence="5" id="KW-0732">Signal</keyword>
<gene>
    <name evidence="7" type="ORF">MasN3_06040</name>
</gene>
<dbReference type="InterPro" id="IPR036034">
    <property type="entry name" value="PDZ_sf"/>
</dbReference>
<reference evidence="7" key="1">
    <citation type="submission" date="2022-11" db="EMBL/GenBank/DDBJ databases">
        <title>Isolation and characterization of PLA-degrading bacterium Massilia sp. from Antarctic soil.</title>
        <authorList>
            <person name="Sato K."/>
            <person name="Gomez-Fuentes C."/>
            <person name="Ahmad S.A."/>
            <person name="Zulkharnain A."/>
        </authorList>
    </citation>
    <scope>NUCLEOTIDE SEQUENCE</scope>
    <source>
        <strain evidence="7">N-3</strain>
    </source>
</reference>
<feature type="domain" description="Protease Do-like PDZ" evidence="6">
    <location>
        <begin position="372"/>
        <end position="515"/>
    </location>
</feature>
<dbReference type="InterPro" id="IPR043504">
    <property type="entry name" value="Peptidase_S1_PA_chymotrypsin"/>
</dbReference>
<evidence type="ECO:0000256" key="5">
    <source>
        <dbReference type="SAM" id="SignalP"/>
    </source>
</evidence>
<feature type="chain" id="PRO_5046608947" evidence="5">
    <location>
        <begin position="21"/>
        <end position="523"/>
    </location>
</feature>
<dbReference type="Gene3D" id="2.40.10.10">
    <property type="entry name" value="Trypsin-like serine proteases"/>
    <property type="match status" value="2"/>
</dbReference>
<dbReference type="InterPro" id="IPR041517">
    <property type="entry name" value="DEGP_PDZ"/>
</dbReference>
<feature type="region of interest" description="Disordered" evidence="4">
    <location>
        <begin position="20"/>
        <end position="46"/>
    </location>
</feature>
<dbReference type="Pfam" id="PF17815">
    <property type="entry name" value="PDZ_3"/>
    <property type="match status" value="1"/>
</dbReference>
<dbReference type="RefSeq" id="WP_281912223.1">
    <property type="nucleotide sequence ID" value="NZ_AP026966.1"/>
</dbReference>
<dbReference type="Gene3D" id="3.20.190.20">
    <property type="match status" value="1"/>
</dbReference>
<dbReference type="InterPro" id="IPR046449">
    <property type="entry name" value="DEGP_PDZ_sf"/>
</dbReference>
<evidence type="ECO:0000256" key="4">
    <source>
        <dbReference type="SAM" id="MobiDB-lite"/>
    </source>
</evidence>
<dbReference type="Proteomes" id="UP001163336">
    <property type="component" value="Chromosome"/>
</dbReference>
<dbReference type="GO" id="GO:0008233">
    <property type="term" value="F:peptidase activity"/>
    <property type="evidence" value="ECO:0007669"/>
    <property type="project" value="UniProtKB-KW"/>
</dbReference>
<keyword evidence="2" id="KW-0378">Hydrolase</keyword>
<keyword evidence="3" id="KW-0720">Serine protease</keyword>
<evidence type="ECO:0000256" key="2">
    <source>
        <dbReference type="ARBA" id="ARBA00022801"/>
    </source>
</evidence>
<evidence type="ECO:0000256" key="3">
    <source>
        <dbReference type="ARBA" id="ARBA00022825"/>
    </source>
</evidence>
<keyword evidence="1 7" id="KW-0645">Protease</keyword>
<name>A0ABN6T7M3_9BURK</name>
<dbReference type="PANTHER" id="PTHR45980:SF9">
    <property type="entry name" value="PROTEASE DO-LIKE 10, MITOCHONDRIAL-RELATED"/>
    <property type="match status" value="1"/>
</dbReference>
<dbReference type="EMBL" id="AP026966">
    <property type="protein sequence ID" value="BDT57110.1"/>
    <property type="molecule type" value="Genomic_DNA"/>
</dbReference>
<accession>A0ABN6T7M3</accession>
<feature type="compositionally biased region" description="Pro residues" evidence="4">
    <location>
        <begin position="24"/>
        <end position="37"/>
    </location>
</feature>
<dbReference type="Pfam" id="PF13365">
    <property type="entry name" value="Trypsin_2"/>
    <property type="match status" value="1"/>
</dbReference>
<dbReference type="GO" id="GO:0006508">
    <property type="term" value="P:proteolysis"/>
    <property type="evidence" value="ECO:0007669"/>
    <property type="project" value="UniProtKB-KW"/>
</dbReference>
<protein>
    <submittedName>
        <fullName evidence="7">Serine protease</fullName>
    </submittedName>
</protein>
<dbReference type="Gene3D" id="2.30.42.10">
    <property type="match status" value="1"/>
</dbReference>